<protein>
    <submittedName>
        <fullName evidence="2">Uncharacterized protein</fullName>
    </submittedName>
</protein>
<keyword evidence="1" id="KW-0472">Membrane</keyword>
<reference evidence="2 3" key="1">
    <citation type="submission" date="2022-05" db="EMBL/GenBank/DDBJ databases">
        <title>Genome Sequencing of Bee-Associated Microbes.</title>
        <authorList>
            <person name="Dunlap C."/>
        </authorList>
    </citation>
    <scope>NUCLEOTIDE SEQUENCE [LARGE SCALE GENOMIC DNA]</scope>
    <source>
        <strain evidence="2 3">NRRL B-14421</strain>
    </source>
</reference>
<feature type="transmembrane region" description="Helical" evidence="1">
    <location>
        <begin position="171"/>
        <end position="190"/>
    </location>
</feature>
<dbReference type="Proteomes" id="UP001527099">
    <property type="component" value="Unassembled WGS sequence"/>
</dbReference>
<proteinExistence type="predicted"/>
<gene>
    <name evidence="2" type="ORF">M5X19_03820</name>
</gene>
<accession>A0ABT4G796</accession>
<sequence>MGNKKSSMGIRIYSLVFFPVLSALFFVLIPAWSLRVAQIVLLIIVCNLFVWILLKPKNVDKIIRKTNVIFVICQIDLFSLFILGVFWRVWGGTNWLAGLLLVIFLCSAIVGHRYRKIVLQEAIAPRTKLGITLLVMGFVGPAFAGGLVYALGNLLEHTVGTTVMMKCLTAAFVPISIYLVTILHASWLKVEQPDWKPIRRK</sequence>
<keyword evidence="1" id="KW-1133">Transmembrane helix</keyword>
<evidence type="ECO:0000313" key="2">
    <source>
        <dbReference type="EMBL" id="MCY9692054.1"/>
    </source>
</evidence>
<organism evidence="2 3">
    <name type="scientific">Paenibacillus alginolyticus</name>
    <dbReference type="NCBI Taxonomy" id="59839"/>
    <lineage>
        <taxon>Bacteria</taxon>
        <taxon>Bacillati</taxon>
        <taxon>Bacillota</taxon>
        <taxon>Bacilli</taxon>
        <taxon>Bacillales</taxon>
        <taxon>Paenibacillaceae</taxon>
        <taxon>Paenibacillus</taxon>
    </lineage>
</organism>
<feature type="transmembrane region" description="Helical" evidence="1">
    <location>
        <begin position="131"/>
        <end position="151"/>
    </location>
</feature>
<evidence type="ECO:0000313" key="3">
    <source>
        <dbReference type="Proteomes" id="UP001527099"/>
    </source>
</evidence>
<keyword evidence="3" id="KW-1185">Reference proteome</keyword>
<feature type="transmembrane region" description="Helical" evidence="1">
    <location>
        <begin position="93"/>
        <end position="110"/>
    </location>
</feature>
<feature type="transmembrane region" description="Helical" evidence="1">
    <location>
        <begin position="36"/>
        <end position="54"/>
    </location>
</feature>
<keyword evidence="1" id="KW-0812">Transmembrane</keyword>
<dbReference type="EMBL" id="JAMDMX010000008">
    <property type="protein sequence ID" value="MCY9692054.1"/>
    <property type="molecule type" value="Genomic_DNA"/>
</dbReference>
<dbReference type="RefSeq" id="WP_268613676.1">
    <property type="nucleotide sequence ID" value="NZ_JAMDMX010000008.1"/>
</dbReference>
<evidence type="ECO:0000256" key="1">
    <source>
        <dbReference type="SAM" id="Phobius"/>
    </source>
</evidence>
<comment type="caution">
    <text evidence="2">The sequence shown here is derived from an EMBL/GenBank/DDBJ whole genome shotgun (WGS) entry which is preliminary data.</text>
</comment>
<name>A0ABT4G796_9BACL</name>
<feature type="transmembrane region" description="Helical" evidence="1">
    <location>
        <begin position="66"/>
        <end position="87"/>
    </location>
</feature>
<feature type="transmembrane region" description="Helical" evidence="1">
    <location>
        <begin position="12"/>
        <end position="30"/>
    </location>
</feature>